<proteinExistence type="predicted"/>
<name>A0AAD8LMT9_TARER</name>
<reference evidence="1" key="1">
    <citation type="journal article" date="2023" name="bioRxiv">
        <title>Improved chromosome-level genome assembly for marigold (Tagetes erecta).</title>
        <authorList>
            <person name="Jiang F."/>
            <person name="Yuan L."/>
            <person name="Wang S."/>
            <person name="Wang H."/>
            <person name="Xu D."/>
            <person name="Wang A."/>
            <person name="Fan W."/>
        </authorList>
    </citation>
    <scope>NUCLEOTIDE SEQUENCE</scope>
    <source>
        <strain evidence="1">WSJ</strain>
        <tissue evidence="1">Leaf</tissue>
    </source>
</reference>
<accession>A0AAD8LMT9</accession>
<evidence type="ECO:0000313" key="2">
    <source>
        <dbReference type="Proteomes" id="UP001229421"/>
    </source>
</evidence>
<protein>
    <submittedName>
        <fullName evidence="1">Uncharacterized protein</fullName>
    </submittedName>
</protein>
<sequence length="71" mass="8468">MVKPEQRNNVHLCYRLKRKKTKLNTKIATRRRWSTLLGRWSTPRLTKNGFLGVLRSFLKIFEGGRRERVLG</sequence>
<gene>
    <name evidence="1" type="ORF">QVD17_06100</name>
</gene>
<dbReference type="Proteomes" id="UP001229421">
    <property type="component" value="Unassembled WGS sequence"/>
</dbReference>
<keyword evidence="2" id="KW-1185">Reference proteome</keyword>
<dbReference type="EMBL" id="JAUHHV010000001">
    <property type="protein sequence ID" value="KAK1440275.1"/>
    <property type="molecule type" value="Genomic_DNA"/>
</dbReference>
<comment type="caution">
    <text evidence="1">The sequence shown here is derived from an EMBL/GenBank/DDBJ whole genome shotgun (WGS) entry which is preliminary data.</text>
</comment>
<organism evidence="1 2">
    <name type="scientific">Tagetes erecta</name>
    <name type="common">African marigold</name>
    <dbReference type="NCBI Taxonomy" id="13708"/>
    <lineage>
        <taxon>Eukaryota</taxon>
        <taxon>Viridiplantae</taxon>
        <taxon>Streptophyta</taxon>
        <taxon>Embryophyta</taxon>
        <taxon>Tracheophyta</taxon>
        <taxon>Spermatophyta</taxon>
        <taxon>Magnoliopsida</taxon>
        <taxon>eudicotyledons</taxon>
        <taxon>Gunneridae</taxon>
        <taxon>Pentapetalae</taxon>
        <taxon>asterids</taxon>
        <taxon>campanulids</taxon>
        <taxon>Asterales</taxon>
        <taxon>Asteraceae</taxon>
        <taxon>Asteroideae</taxon>
        <taxon>Heliantheae alliance</taxon>
        <taxon>Tageteae</taxon>
        <taxon>Tagetes</taxon>
    </lineage>
</organism>
<dbReference type="AlphaFoldDB" id="A0AAD8LMT9"/>
<evidence type="ECO:0000313" key="1">
    <source>
        <dbReference type="EMBL" id="KAK1440275.1"/>
    </source>
</evidence>